<dbReference type="Proteomes" id="UP001204439">
    <property type="component" value="Unassembled WGS sequence"/>
</dbReference>
<accession>A0ABU4JL23</accession>
<sequence length="64" mass="7485">MKKRHEQKLIILSFGLMILFSAPIVLLFNSERAVFGLPMLYVYIFGVWLLSVVASFIIFKKYDE</sequence>
<feature type="transmembrane region" description="Helical" evidence="1">
    <location>
        <begin position="9"/>
        <end position="28"/>
    </location>
</feature>
<evidence type="ECO:0000256" key="1">
    <source>
        <dbReference type="SAM" id="Phobius"/>
    </source>
</evidence>
<name>A0ABU4JL23_9FLAO</name>
<keyword evidence="1" id="KW-1133">Transmembrane helix</keyword>
<keyword evidence="1" id="KW-0472">Membrane</keyword>
<feature type="transmembrane region" description="Helical" evidence="1">
    <location>
        <begin position="40"/>
        <end position="59"/>
    </location>
</feature>
<dbReference type="RefSeq" id="WP_063969358.1">
    <property type="nucleotide sequence ID" value="NZ_JAMXLT020000030.1"/>
</dbReference>
<organism evidence="2 3">
    <name type="scientific">Epilithonimonas ginsengisoli</name>
    <dbReference type="NCBI Taxonomy" id="1245592"/>
    <lineage>
        <taxon>Bacteria</taxon>
        <taxon>Pseudomonadati</taxon>
        <taxon>Bacteroidota</taxon>
        <taxon>Flavobacteriia</taxon>
        <taxon>Flavobacteriales</taxon>
        <taxon>Weeksellaceae</taxon>
        <taxon>Chryseobacterium group</taxon>
        <taxon>Epilithonimonas</taxon>
    </lineage>
</organism>
<keyword evidence="3" id="KW-1185">Reference proteome</keyword>
<evidence type="ECO:0000313" key="3">
    <source>
        <dbReference type="Proteomes" id="UP001204439"/>
    </source>
</evidence>
<evidence type="ECO:0008006" key="4">
    <source>
        <dbReference type="Google" id="ProtNLM"/>
    </source>
</evidence>
<proteinExistence type="predicted"/>
<comment type="caution">
    <text evidence="2">The sequence shown here is derived from an EMBL/GenBank/DDBJ whole genome shotgun (WGS) entry which is preliminary data.</text>
</comment>
<keyword evidence="1" id="KW-0812">Transmembrane</keyword>
<protein>
    <recommendedName>
        <fullName evidence="4">DUF3311 domain-containing protein</fullName>
    </recommendedName>
</protein>
<gene>
    <name evidence="2" type="ORF">NG800_015720</name>
</gene>
<reference evidence="2 3" key="1">
    <citation type="submission" date="2023-11" db="EMBL/GenBank/DDBJ databases">
        <title>First isolation, identification, and characterization of non-pathogenic Epilithonimonas ginsengisoli isolated from diseased farmed rainbow trout (Oncorhynchus mykiss) in Chile.</title>
        <authorList>
            <person name="Miranda C.D."/>
            <person name="Irgang R."/>
            <person name="Concha C."/>
            <person name="Rojas R."/>
            <person name="Avendano R."/>
        </authorList>
    </citation>
    <scope>NUCLEOTIDE SEQUENCE [LARGE SCALE GENOMIC DNA]</scope>
    <source>
        <strain evidence="2 3">FP99</strain>
    </source>
</reference>
<dbReference type="EMBL" id="JAMXLT020000030">
    <property type="protein sequence ID" value="MDW8550375.1"/>
    <property type="molecule type" value="Genomic_DNA"/>
</dbReference>
<evidence type="ECO:0000313" key="2">
    <source>
        <dbReference type="EMBL" id="MDW8550375.1"/>
    </source>
</evidence>